<comment type="similarity">
    <text evidence="1">Belongs to the UPF0312 family.</text>
</comment>
<sequence length="179" mass="19176">MTVWELDSGNGELQLTTGVTGAAAKMGHRLTIGLDWHATVHWSGDAPAAVEMTVDVGSLEVLGGDGGVTGLSGPEKALARGNAVKILDAKRHPKIVFRSSAITGADYGYLLSGTLQIRGRERDCDVELKVEDLGERWRMSAETEVRHSDFGLKPYSMMMGALKVADEVVVSFSAEYPKA</sequence>
<dbReference type="Proteomes" id="UP000252008">
    <property type="component" value="Unassembled WGS sequence"/>
</dbReference>
<name>A0A375YGJ9_MYCPF</name>
<dbReference type="Pfam" id="PF04264">
    <property type="entry name" value="YceI"/>
    <property type="match status" value="1"/>
</dbReference>
<proteinExistence type="inferred from homology"/>
<dbReference type="SUPFAM" id="SSF101874">
    <property type="entry name" value="YceI-like"/>
    <property type="match status" value="1"/>
</dbReference>
<dbReference type="EMBL" id="UEGS01000001">
    <property type="protein sequence ID" value="SRX80169.1"/>
    <property type="molecule type" value="Genomic_DNA"/>
</dbReference>
<keyword evidence="4" id="KW-1185">Reference proteome</keyword>
<evidence type="ECO:0000259" key="2">
    <source>
        <dbReference type="SMART" id="SM00867"/>
    </source>
</evidence>
<organism evidence="3 4">
    <name type="scientific">Mycolicibacterium parafortuitum</name>
    <name type="common">Mycobacterium parafortuitum</name>
    <dbReference type="NCBI Taxonomy" id="39692"/>
    <lineage>
        <taxon>Bacteria</taxon>
        <taxon>Bacillati</taxon>
        <taxon>Actinomycetota</taxon>
        <taxon>Actinomycetes</taxon>
        <taxon>Mycobacteriales</taxon>
        <taxon>Mycobacteriaceae</taxon>
        <taxon>Mycolicibacterium</taxon>
    </lineage>
</organism>
<dbReference type="InterPro" id="IPR036761">
    <property type="entry name" value="TTHA0802/YceI-like_sf"/>
</dbReference>
<accession>A0A375YGJ9</accession>
<dbReference type="RefSeq" id="WP_181792004.1">
    <property type="nucleotide sequence ID" value="NZ_MVID01000024.1"/>
</dbReference>
<evidence type="ECO:0000313" key="3">
    <source>
        <dbReference type="EMBL" id="SRX80169.1"/>
    </source>
</evidence>
<evidence type="ECO:0000256" key="1">
    <source>
        <dbReference type="ARBA" id="ARBA00008812"/>
    </source>
</evidence>
<dbReference type="Gene3D" id="2.40.128.110">
    <property type="entry name" value="Lipid/polyisoprenoid-binding, YceI-like"/>
    <property type="match status" value="1"/>
</dbReference>
<dbReference type="AlphaFoldDB" id="A0A375YGJ9"/>
<dbReference type="SMART" id="SM00867">
    <property type="entry name" value="YceI"/>
    <property type="match status" value="1"/>
</dbReference>
<evidence type="ECO:0000313" key="4">
    <source>
        <dbReference type="Proteomes" id="UP000252008"/>
    </source>
</evidence>
<feature type="domain" description="Lipid/polyisoprenoid-binding YceI-like" evidence="2">
    <location>
        <begin position="3"/>
        <end position="177"/>
    </location>
</feature>
<dbReference type="STRING" id="39692.BST38_22220"/>
<protein>
    <recommendedName>
        <fullName evidence="2">Lipid/polyisoprenoid-binding YceI-like domain-containing protein</fullName>
    </recommendedName>
</protein>
<dbReference type="InterPro" id="IPR007372">
    <property type="entry name" value="Lipid/polyisoprenoid-bd_YceI"/>
</dbReference>
<reference evidence="3 4" key="1">
    <citation type="submission" date="2018-05" db="EMBL/GenBank/DDBJ databases">
        <authorList>
            <consortium name="IHU Genomes"/>
        </authorList>
    </citation>
    <scope>NUCLEOTIDE SEQUENCE [LARGE SCALE GENOMIC DNA]</scope>
    <source>
        <strain evidence="3 4">P7335</strain>
    </source>
</reference>
<gene>
    <name evidence="3" type="ORF">MPP7335_01909</name>
</gene>